<comment type="caution">
    <text evidence="2">The sequence shown here is derived from an EMBL/GenBank/DDBJ whole genome shotgun (WGS) entry which is preliminary data.</text>
</comment>
<feature type="compositionally biased region" description="Basic and acidic residues" evidence="1">
    <location>
        <begin position="43"/>
        <end position="56"/>
    </location>
</feature>
<name>A0A9P4M9J4_9PEZI</name>
<proteinExistence type="predicted"/>
<evidence type="ECO:0000313" key="3">
    <source>
        <dbReference type="Proteomes" id="UP000799772"/>
    </source>
</evidence>
<organism evidence="2 3">
    <name type="scientific">Rhizodiscina lignyota</name>
    <dbReference type="NCBI Taxonomy" id="1504668"/>
    <lineage>
        <taxon>Eukaryota</taxon>
        <taxon>Fungi</taxon>
        <taxon>Dikarya</taxon>
        <taxon>Ascomycota</taxon>
        <taxon>Pezizomycotina</taxon>
        <taxon>Dothideomycetes</taxon>
        <taxon>Pleosporomycetidae</taxon>
        <taxon>Aulographales</taxon>
        <taxon>Rhizodiscinaceae</taxon>
        <taxon>Rhizodiscina</taxon>
    </lineage>
</organism>
<dbReference type="EMBL" id="ML978122">
    <property type="protein sequence ID" value="KAF2102776.1"/>
    <property type="molecule type" value="Genomic_DNA"/>
</dbReference>
<sequence length="287" mass="32943">MPYFETRPKNVPRDNISSEDHEDKGLSDSVFPELPPSTPQNRTEPDISVHIPRTPDESYYRGLSHEQLSRRNRDQVLSRVTEEEGHESLLMVSQLWLWKIDHVILTAFPNSRNEEGPKSLLYDGIASLLEDLSEPVAVSLTHEQLTAWILSECINFIDRPHMAGLQEPVLIFFEKAVAKAADDVQKYTDRDDFNKREVTIELFEKAVAKAADDAPKNTDRADFNKMEITIEKKMIHDIGDIREELAMISNILSQQQEIWDAFSKDKRIWSKDSNLPTDSRTTKRAAP</sequence>
<dbReference type="Proteomes" id="UP000799772">
    <property type="component" value="Unassembled WGS sequence"/>
</dbReference>
<protein>
    <submittedName>
        <fullName evidence="2">Uncharacterized protein</fullName>
    </submittedName>
</protein>
<feature type="compositionally biased region" description="Basic and acidic residues" evidence="1">
    <location>
        <begin position="1"/>
        <end position="26"/>
    </location>
</feature>
<evidence type="ECO:0000313" key="2">
    <source>
        <dbReference type="EMBL" id="KAF2102776.1"/>
    </source>
</evidence>
<dbReference type="OrthoDB" id="341259at2759"/>
<accession>A0A9P4M9J4</accession>
<keyword evidence="3" id="KW-1185">Reference proteome</keyword>
<reference evidence="2" key="1">
    <citation type="journal article" date="2020" name="Stud. Mycol.">
        <title>101 Dothideomycetes genomes: a test case for predicting lifestyles and emergence of pathogens.</title>
        <authorList>
            <person name="Haridas S."/>
            <person name="Albert R."/>
            <person name="Binder M."/>
            <person name="Bloem J."/>
            <person name="Labutti K."/>
            <person name="Salamov A."/>
            <person name="Andreopoulos B."/>
            <person name="Baker S."/>
            <person name="Barry K."/>
            <person name="Bills G."/>
            <person name="Bluhm B."/>
            <person name="Cannon C."/>
            <person name="Castanera R."/>
            <person name="Culley D."/>
            <person name="Daum C."/>
            <person name="Ezra D."/>
            <person name="Gonzalez J."/>
            <person name="Henrissat B."/>
            <person name="Kuo A."/>
            <person name="Liang C."/>
            <person name="Lipzen A."/>
            <person name="Lutzoni F."/>
            <person name="Magnuson J."/>
            <person name="Mondo S."/>
            <person name="Nolan M."/>
            <person name="Ohm R."/>
            <person name="Pangilinan J."/>
            <person name="Park H.-J."/>
            <person name="Ramirez L."/>
            <person name="Alfaro M."/>
            <person name="Sun H."/>
            <person name="Tritt A."/>
            <person name="Yoshinaga Y."/>
            <person name="Zwiers L.-H."/>
            <person name="Turgeon B."/>
            <person name="Goodwin S."/>
            <person name="Spatafora J."/>
            <person name="Crous P."/>
            <person name="Grigoriev I."/>
        </authorList>
    </citation>
    <scope>NUCLEOTIDE SEQUENCE</scope>
    <source>
        <strain evidence="2">CBS 133067</strain>
    </source>
</reference>
<evidence type="ECO:0000256" key="1">
    <source>
        <dbReference type="SAM" id="MobiDB-lite"/>
    </source>
</evidence>
<gene>
    <name evidence="2" type="ORF">NA57DRAFT_71761</name>
</gene>
<feature type="region of interest" description="Disordered" evidence="1">
    <location>
        <begin position="1"/>
        <end position="56"/>
    </location>
</feature>
<dbReference type="AlphaFoldDB" id="A0A9P4M9J4"/>